<sequence>MTSPPHQVDLAGSRLSPVRRTLARAWDWARLGVAALVIAAIVATVAEAASRTSINPFNLFGYFTIQSNILLAAVFTLLGALGVAGRAAPAWAETARAACVTYIVLVGLVYAVLLAPLGAAGGVPVPWANIVLHVVTPLFAVLDWVLAPERRAQPASTVGVILIYPVLWLVVVLIRGATDGWVPYPFLDPAHGYGQVALTVIGIACAVLVTGWGVVLSSRRLARRVDRTSS</sequence>
<keyword evidence="7" id="KW-1185">Reference proteome</keyword>
<comment type="subcellular location">
    <subcellularLocation>
        <location evidence="1">Endomembrane system</location>
        <topology evidence="1">Multi-pass membrane protein</topology>
    </subcellularLocation>
</comment>
<evidence type="ECO:0000256" key="4">
    <source>
        <dbReference type="ARBA" id="ARBA00023136"/>
    </source>
</evidence>
<feature type="transmembrane region" description="Helical" evidence="5">
    <location>
        <begin position="28"/>
        <end position="49"/>
    </location>
</feature>
<evidence type="ECO:0000256" key="2">
    <source>
        <dbReference type="ARBA" id="ARBA00022692"/>
    </source>
</evidence>
<keyword evidence="2 5" id="KW-0812">Transmembrane</keyword>
<accession>A0ABY4YHV1</accession>
<gene>
    <name evidence="6" type="ORF">NF557_16615</name>
</gene>
<dbReference type="RefSeq" id="WP_252620882.1">
    <property type="nucleotide sequence ID" value="NZ_CP099490.1"/>
</dbReference>
<feature type="transmembrane region" description="Helical" evidence="5">
    <location>
        <begin position="158"/>
        <end position="176"/>
    </location>
</feature>
<protein>
    <submittedName>
        <fullName evidence="6">Pr6Pr family membrane protein</fullName>
    </submittedName>
</protein>
<dbReference type="InterPro" id="IPR049713">
    <property type="entry name" value="Pr6Pr-like"/>
</dbReference>
<dbReference type="NCBIfam" id="NF038065">
    <property type="entry name" value="Pr6Pr"/>
    <property type="match status" value="1"/>
</dbReference>
<name>A0ABY4YHV1_9MICO</name>
<evidence type="ECO:0000256" key="3">
    <source>
        <dbReference type="ARBA" id="ARBA00022989"/>
    </source>
</evidence>
<dbReference type="Pfam" id="PF04750">
    <property type="entry name" value="Far-17a_AIG1"/>
    <property type="match status" value="1"/>
</dbReference>
<feature type="transmembrane region" description="Helical" evidence="5">
    <location>
        <begin position="100"/>
        <end position="121"/>
    </location>
</feature>
<dbReference type="Proteomes" id="UP001056535">
    <property type="component" value="Chromosome"/>
</dbReference>
<dbReference type="EMBL" id="CP099490">
    <property type="protein sequence ID" value="USQ76187.1"/>
    <property type="molecule type" value="Genomic_DNA"/>
</dbReference>
<proteinExistence type="predicted"/>
<feature type="transmembrane region" description="Helical" evidence="5">
    <location>
        <begin position="196"/>
        <end position="217"/>
    </location>
</feature>
<evidence type="ECO:0000256" key="1">
    <source>
        <dbReference type="ARBA" id="ARBA00004127"/>
    </source>
</evidence>
<reference evidence="6" key="1">
    <citation type="submission" date="2022-06" db="EMBL/GenBank/DDBJ databases">
        <title>Ornithinimicrobium JY.X270.</title>
        <authorList>
            <person name="Huang Y."/>
        </authorList>
    </citation>
    <scope>NUCLEOTIDE SEQUENCE</scope>
    <source>
        <strain evidence="6">JY.X270</strain>
    </source>
</reference>
<feature type="transmembrane region" description="Helical" evidence="5">
    <location>
        <begin position="69"/>
        <end position="88"/>
    </location>
</feature>
<dbReference type="InterPro" id="IPR006838">
    <property type="entry name" value="ADTRP_AIG1"/>
</dbReference>
<feature type="transmembrane region" description="Helical" evidence="5">
    <location>
        <begin position="127"/>
        <end position="146"/>
    </location>
</feature>
<keyword evidence="4 5" id="KW-0472">Membrane</keyword>
<organism evidence="6 7">
    <name type="scientific">Ornithinimicrobium cryptoxanthini</name>
    <dbReference type="NCBI Taxonomy" id="2934161"/>
    <lineage>
        <taxon>Bacteria</taxon>
        <taxon>Bacillati</taxon>
        <taxon>Actinomycetota</taxon>
        <taxon>Actinomycetes</taxon>
        <taxon>Micrococcales</taxon>
        <taxon>Ornithinimicrobiaceae</taxon>
        <taxon>Ornithinimicrobium</taxon>
    </lineage>
</organism>
<evidence type="ECO:0000313" key="7">
    <source>
        <dbReference type="Proteomes" id="UP001056535"/>
    </source>
</evidence>
<evidence type="ECO:0000256" key="5">
    <source>
        <dbReference type="SAM" id="Phobius"/>
    </source>
</evidence>
<keyword evidence="3 5" id="KW-1133">Transmembrane helix</keyword>
<evidence type="ECO:0000313" key="6">
    <source>
        <dbReference type="EMBL" id="USQ76187.1"/>
    </source>
</evidence>